<dbReference type="OrthoDB" id="10038474at2759"/>
<sequence length="596" mass="68979">MATITHHDESLVESKEILYPNANMIDSEPFYKNFTAIQNMLQNNRDEEKQLNESVDSMNHVYRANRVQIEASSSNQYYLNGRIDTSHQDSSQITDDTGCNSQLANLNSSLNNDNNSSTRTNTISTLDETQESSTKTPYSYIDKQYFSRWYHEKYKCSASLNQFKPIKNNDDEDTKKSPDEDQSNIITHASVPINFASKQTNDDQFRNQIGQIYGLDDIDTLSMTSSLHSSMDEINSSSEQNRSRSVLKSIDNLNSKQHITIREHYPRKEMPSLMGHRSLSTASIRTSDDNEYEILLQNHPELNKDPNPQIIKKQNSDQVTYKQNISIRYLVPPTPPPTGPLIIREIVAPHPRTPPPLVIEQQDPEPLTPPPQIFREAPPTPPPHQETQVITKVLPQERPSPQRVIIERNHPLPPKPQSIIIEKWLPYKPAPQREVIYERVFETPMISHFQPTRSSSSDRQRYRPANSNLTSSSSSRLPDSVCIDRQNRFEEIEQHKPSAFEQLAWLTQQQIEEIEQHTMEYIQAHQKWLANQQQPVNQYMQMPMQFTTPTLVVNHPPITRTIPAYPQRQNIPQQLLYQPVYLYPSYKTESYCNLEF</sequence>
<dbReference type="AlphaFoldDB" id="A0A817L2E1"/>
<accession>A0A817L2E1</accession>
<evidence type="ECO:0000313" key="3">
    <source>
        <dbReference type="Proteomes" id="UP000663825"/>
    </source>
</evidence>
<organism evidence="2 3">
    <name type="scientific">Rotaria socialis</name>
    <dbReference type="NCBI Taxonomy" id="392032"/>
    <lineage>
        <taxon>Eukaryota</taxon>
        <taxon>Metazoa</taxon>
        <taxon>Spiralia</taxon>
        <taxon>Gnathifera</taxon>
        <taxon>Rotifera</taxon>
        <taxon>Eurotatoria</taxon>
        <taxon>Bdelloidea</taxon>
        <taxon>Philodinida</taxon>
        <taxon>Philodinidae</taxon>
        <taxon>Rotaria</taxon>
    </lineage>
</organism>
<evidence type="ECO:0000313" key="2">
    <source>
        <dbReference type="EMBL" id="CAF2994755.1"/>
    </source>
</evidence>
<name>A0A817L2E1_9BILA</name>
<feature type="region of interest" description="Disordered" evidence="1">
    <location>
        <begin position="164"/>
        <end position="187"/>
    </location>
</feature>
<dbReference type="EMBL" id="CAJNXB010000032">
    <property type="protein sequence ID" value="CAF2994755.1"/>
    <property type="molecule type" value="Genomic_DNA"/>
</dbReference>
<comment type="caution">
    <text evidence="2">The sequence shown here is derived from an EMBL/GenBank/DDBJ whole genome shotgun (WGS) entry which is preliminary data.</text>
</comment>
<dbReference type="Proteomes" id="UP000663825">
    <property type="component" value="Unassembled WGS sequence"/>
</dbReference>
<feature type="compositionally biased region" description="Basic and acidic residues" evidence="1">
    <location>
        <begin position="167"/>
        <end position="179"/>
    </location>
</feature>
<proteinExistence type="predicted"/>
<gene>
    <name evidence="2" type="ORF">TIS948_LOCUS1153</name>
</gene>
<protein>
    <submittedName>
        <fullName evidence="2">Uncharacterized protein</fullName>
    </submittedName>
</protein>
<reference evidence="2" key="1">
    <citation type="submission" date="2021-02" db="EMBL/GenBank/DDBJ databases">
        <authorList>
            <person name="Nowell W R."/>
        </authorList>
    </citation>
    <scope>NUCLEOTIDE SEQUENCE</scope>
</reference>
<feature type="region of interest" description="Disordered" evidence="1">
    <location>
        <begin position="448"/>
        <end position="479"/>
    </location>
</feature>
<evidence type="ECO:0000256" key="1">
    <source>
        <dbReference type="SAM" id="MobiDB-lite"/>
    </source>
</evidence>